<dbReference type="SUPFAM" id="SSF53335">
    <property type="entry name" value="S-adenosyl-L-methionine-dependent methyltransferases"/>
    <property type="match status" value="1"/>
</dbReference>
<evidence type="ECO:0000313" key="3">
    <source>
        <dbReference type="EMBL" id="MBB6254531.1"/>
    </source>
</evidence>
<dbReference type="Gene3D" id="1.10.10.10">
    <property type="entry name" value="Winged helix-like DNA-binding domain superfamily/Winged helix DNA-binding domain"/>
    <property type="match status" value="1"/>
</dbReference>
<dbReference type="CDD" id="cd02440">
    <property type="entry name" value="AdoMet_MTases"/>
    <property type="match status" value="1"/>
</dbReference>
<dbReference type="GO" id="GO:0032259">
    <property type="term" value="P:methylation"/>
    <property type="evidence" value="ECO:0007669"/>
    <property type="project" value="UniProtKB-KW"/>
</dbReference>
<feature type="region of interest" description="Disordered" evidence="1">
    <location>
        <begin position="1"/>
        <end position="21"/>
    </location>
</feature>
<dbReference type="Gene3D" id="3.40.50.150">
    <property type="entry name" value="Vaccinia Virus protein VP39"/>
    <property type="match status" value="1"/>
</dbReference>
<accession>A0A7X0B3Y4</accession>
<proteinExistence type="predicted"/>
<protein>
    <submittedName>
        <fullName evidence="3">SAM-dependent methyltransferase</fullName>
    </submittedName>
</protein>
<name>A0A7X0B3Y4_9PROT</name>
<dbReference type="AlphaFoldDB" id="A0A7X0B3Y4"/>
<dbReference type="Pfam" id="PF13649">
    <property type="entry name" value="Methyltransf_25"/>
    <property type="match status" value="1"/>
</dbReference>
<dbReference type="InterPro" id="IPR036388">
    <property type="entry name" value="WH-like_DNA-bd_sf"/>
</dbReference>
<comment type="caution">
    <text evidence="3">The sequence shown here is derived from an EMBL/GenBank/DDBJ whole genome shotgun (WGS) entry which is preliminary data.</text>
</comment>
<evidence type="ECO:0000313" key="4">
    <source>
        <dbReference type="Proteomes" id="UP000539175"/>
    </source>
</evidence>
<keyword evidence="3" id="KW-0808">Transferase</keyword>
<evidence type="ECO:0000259" key="2">
    <source>
        <dbReference type="Pfam" id="PF13649"/>
    </source>
</evidence>
<dbReference type="InterPro" id="IPR036390">
    <property type="entry name" value="WH_DNA-bd_sf"/>
</dbReference>
<dbReference type="InterPro" id="IPR041698">
    <property type="entry name" value="Methyltransf_25"/>
</dbReference>
<dbReference type="RefSeq" id="WP_184807064.1">
    <property type="nucleotide sequence ID" value="NZ_JACIIZ010000018.1"/>
</dbReference>
<feature type="domain" description="Methyltransferase" evidence="2">
    <location>
        <begin position="173"/>
        <end position="265"/>
    </location>
</feature>
<evidence type="ECO:0000256" key="1">
    <source>
        <dbReference type="SAM" id="MobiDB-lite"/>
    </source>
</evidence>
<dbReference type="SUPFAM" id="SSF46785">
    <property type="entry name" value="Winged helix' DNA-binding domain"/>
    <property type="match status" value="1"/>
</dbReference>
<organism evidence="3 4">
    <name type="scientific">Nitrospirillum iridis</name>
    <dbReference type="NCBI Taxonomy" id="765888"/>
    <lineage>
        <taxon>Bacteria</taxon>
        <taxon>Pseudomonadati</taxon>
        <taxon>Pseudomonadota</taxon>
        <taxon>Alphaproteobacteria</taxon>
        <taxon>Rhodospirillales</taxon>
        <taxon>Azospirillaceae</taxon>
        <taxon>Nitrospirillum</taxon>
    </lineage>
</organism>
<gene>
    <name evidence="3" type="ORF">FHS74_005121</name>
</gene>
<reference evidence="3 4" key="1">
    <citation type="submission" date="2020-08" db="EMBL/GenBank/DDBJ databases">
        <title>Genomic Encyclopedia of Type Strains, Phase IV (KMG-IV): sequencing the most valuable type-strain genomes for metagenomic binning, comparative biology and taxonomic classification.</title>
        <authorList>
            <person name="Goeker M."/>
        </authorList>
    </citation>
    <scope>NUCLEOTIDE SEQUENCE [LARGE SCALE GENOMIC DNA]</scope>
    <source>
        <strain evidence="3 4">DSM 22198</strain>
    </source>
</reference>
<dbReference type="GO" id="GO:0008168">
    <property type="term" value="F:methyltransferase activity"/>
    <property type="evidence" value="ECO:0007669"/>
    <property type="project" value="UniProtKB-KW"/>
</dbReference>
<dbReference type="EMBL" id="JACIIZ010000018">
    <property type="protein sequence ID" value="MBB6254531.1"/>
    <property type="molecule type" value="Genomic_DNA"/>
</dbReference>
<sequence>MNSPVTELKRPGVAATGEHRGSLPPLDPATMFNGFIGANVAFALVESGVFTALAPDAHATIPELARSAACLEYRLRPLLQAGRHLGLVTIDDEETVSWTDSGRELHRNKGYFTWCVGGYGRFLRELGALTREPSPATKLRDGSYVALGADQNNAALMQQTLNAVMDTLEFRRVADLGCGNAGRLIDFCRRYDGITGVGIDINPLAMSAAEENIRQSRMTSRISLHCQDVLKSIQDPKILESLRDVDVVTCFMMLHDLMNVDDLKDHLFDRLRVAFPSAKYFVIADTATMEFDQGLIERPIFNIGYELLHAFMDTKLFTKQFYIEKFITAGLELQSCDDFGTPNTYLFVLKS</sequence>
<dbReference type="Proteomes" id="UP000539175">
    <property type="component" value="Unassembled WGS sequence"/>
</dbReference>
<dbReference type="InterPro" id="IPR029063">
    <property type="entry name" value="SAM-dependent_MTases_sf"/>
</dbReference>
<keyword evidence="4" id="KW-1185">Reference proteome</keyword>
<keyword evidence="3" id="KW-0489">Methyltransferase</keyword>